<dbReference type="RefSeq" id="WP_009869365.1">
    <property type="nucleotide sequence ID" value="NZ_JXSL01000019.1"/>
</dbReference>
<feature type="transmembrane region" description="Helical" evidence="5">
    <location>
        <begin position="60"/>
        <end position="77"/>
    </location>
</feature>
<feature type="transmembrane region" description="Helical" evidence="5">
    <location>
        <begin position="7"/>
        <end position="25"/>
    </location>
</feature>
<comment type="similarity">
    <text evidence="5">Belongs to the UPF0060 family.</text>
</comment>
<evidence type="ECO:0000313" key="6">
    <source>
        <dbReference type="EMBL" id="KIM00319.1"/>
    </source>
</evidence>
<evidence type="ECO:0000256" key="4">
    <source>
        <dbReference type="ARBA" id="ARBA00023136"/>
    </source>
</evidence>
<dbReference type="STRING" id="272627.CCC_01474"/>
<dbReference type="EMBL" id="JXSL01000019">
    <property type="protein sequence ID" value="KIM00319.1"/>
    <property type="molecule type" value="Genomic_DNA"/>
</dbReference>
<protein>
    <submittedName>
        <fullName evidence="6">Uncharacterized protein</fullName>
    </submittedName>
</protein>
<dbReference type="PANTHER" id="PTHR36116">
    <property type="entry name" value="UPF0060 MEMBRANE PROTEIN YNFA"/>
    <property type="match status" value="1"/>
</dbReference>
<keyword evidence="4 5" id="KW-0472">Membrane</keyword>
<sequence length="108" mass="11824">MWAIPTYLLAAFAEIGGCFAFWAWLRLGKSPFWLAPGMASLALFAWALTRVDADFAGRAYAAYGGIYILSSLVWMWAVEESPPDRWDVLGAAFCLAGALVIIFAPRGE</sequence>
<comment type="caution">
    <text evidence="6">The sequence shown here is derived from an EMBL/GenBank/DDBJ whole genome shotgun (WGS) entry which is preliminary data.</text>
</comment>
<accession>A0A0C2YYZ8</accession>
<dbReference type="NCBIfam" id="NF002586">
    <property type="entry name" value="PRK02237.1"/>
    <property type="match status" value="1"/>
</dbReference>
<evidence type="ECO:0000256" key="2">
    <source>
        <dbReference type="ARBA" id="ARBA00022692"/>
    </source>
</evidence>
<evidence type="ECO:0000256" key="5">
    <source>
        <dbReference type="HAMAP-Rule" id="MF_00010"/>
    </source>
</evidence>
<keyword evidence="2 5" id="KW-0812">Transmembrane</keyword>
<comment type="subcellular location">
    <subcellularLocation>
        <location evidence="5">Cell membrane</location>
        <topology evidence="5">Multi-pass membrane protein</topology>
    </subcellularLocation>
</comment>
<dbReference type="Pfam" id="PF02694">
    <property type="entry name" value="UPF0060"/>
    <property type="match status" value="1"/>
</dbReference>
<keyword evidence="3 5" id="KW-1133">Transmembrane helix</keyword>
<keyword evidence="1 5" id="KW-1003">Cell membrane</keyword>
<dbReference type="SUPFAM" id="SSF103481">
    <property type="entry name" value="Multidrug resistance efflux transporter EmrE"/>
    <property type="match status" value="1"/>
</dbReference>
<evidence type="ECO:0000313" key="7">
    <source>
        <dbReference type="Proteomes" id="UP000031971"/>
    </source>
</evidence>
<dbReference type="Proteomes" id="UP000031971">
    <property type="component" value="Unassembled WGS sequence"/>
</dbReference>
<evidence type="ECO:0000256" key="3">
    <source>
        <dbReference type="ARBA" id="ARBA00022989"/>
    </source>
</evidence>
<gene>
    <name evidence="6" type="ORF">CCC_01474</name>
</gene>
<dbReference type="PANTHER" id="PTHR36116:SF1">
    <property type="entry name" value="UPF0060 MEMBRANE PROTEIN YNFA"/>
    <property type="match status" value="1"/>
</dbReference>
<dbReference type="InterPro" id="IPR037185">
    <property type="entry name" value="EmrE-like"/>
</dbReference>
<dbReference type="InterPro" id="IPR003844">
    <property type="entry name" value="UPF0060"/>
</dbReference>
<feature type="transmembrane region" description="Helical" evidence="5">
    <location>
        <begin position="89"/>
        <end position="105"/>
    </location>
</feature>
<name>A0A0C2YYZ8_PARME</name>
<proteinExistence type="inferred from homology"/>
<dbReference type="HAMAP" id="MF_00010">
    <property type="entry name" value="UPF0060"/>
    <property type="match status" value="1"/>
</dbReference>
<keyword evidence="7" id="KW-1185">Reference proteome</keyword>
<organism evidence="6 7">
    <name type="scientific">Paramagnetospirillum magnetotacticum MS-1</name>
    <dbReference type="NCBI Taxonomy" id="272627"/>
    <lineage>
        <taxon>Bacteria</taxon>
        <taxon>Pseudomonadati</taxon>
        <taxon>Pseudomonadota</taxon>
        <taxon>Alphaproteobacteria</taxon>
        <taxon>Rhodospirillales</taxon>
        <taxon>Magnetospirillaceae</taxon>
        <taxon>Paramagnetospirillum</taxon>
    </lineage>
</organism>
<dbReference type="GO" id="GO:0005886">
    <property type="term" value="C:plasma membrane"/>
    <property type="evidence" value="ECO:0007669"/>
    <property type="project" value="UniProtKB-SubCell"/>
</dbReference>
<dbReference type="AlphaFoldDB" id="A0A0C2YYZ8"/>
<dbReference type="SMR" id="A0A0C2YYZ8"/>
<reference evidence="6 7" key="1">
    <citation type="submission" date="2015-01" db="EMBL/GenBank/DDBJ databases">
        <title>Genome Sequence of Magnetospirillum magnetotacticum Strain MS-1.</title>
        <authorList>
            <person name="Marinov G.K."/>
            <person name="Smalley M.D."/>
            <person name="DeSalvo G."/>
        </authorList>
    </citation>
    <scope>NUCLEOTIDE SEQUENCE [LARGE SCALE GENOMIC DNA]</scope>
    <source>
        <strain evidence="6 7">MS-1</strain>
    </source>
</reference>
<dbReference type="OrthoDB" id="123240at2"/>
<feature type="transmembrane region" description="Helical" evidence="5">
    <location>
        <begin position="31"/>
        <end position="48"/>
    </location>
</feature>
<evidence type="ECO:0000256" key="1">
    <source>
        <dbReference type="ARBA" id="ARBA00022475"/>
    </source>
</evidence>